<accession>A0A9P6ATK2</accession>
<evidence type="ECO:0000256" key="1">
    <source>
        <dbReference type="SAM" id="MobiDB-lite"/>
    </source>
</evidence>
<dbReference type="EMBL" id="MU128997">
    <property type="protein sequence ID" value="KAF9511646.1"/>
    <property type="molecule type" value="Genomic_DNA"/>
</dbReference>
<proteinExistence type="predicted"/>
<keyword evidence="3" id="KW-1185">Reference proteome</keyword>
<protein>
    <submittedName>
        <fullName evidence="2">Uncharacterized protein</fullName>
    </submittedName>
</protein>
<dbReference type="Proteomes" id="UP000886523">
    <property type="component" value="Unassembled WGS sequence"/>
</dbReference>
<sequence>MMGGPDECDDCSRFEKPLPQRGTMHNARGTRTPWSSDSRPSAPIADVTMLADVTLFAVNFRVSP</sequence>
<gene>
    <name evidence="2" type="ORF">BS47DRAFT_1346408</name>
</gene>
<evidence type="ECO:0000313" key="3">
    <source>
        <dbReference type="Proteomes" id="UP000886523"/>
    </source>
</evidence>
<name>A0A9P6ATK2_9AGAM</name>
<feature type="region of interest" description="Disordered" evidence="1">
    <location>
        <begin position="1"/>
        <end position="41"/>
    </location>
</feature>
<evidence type="ECO:0000313" key="2">
    <source>
        <dbReference type="EMBL" id="KAF9511646.1"/>
    </source>
</evidence>
<organism evidence="2 3">
    <name type="scientific">Hydnum rufescens UP504</name>
    <dbReference type="NCBI Taxonomy" id="1448309"/>
    <lineage>
        <taxon>Eukaryota</taxon>
        <taxon>Fungi</taxon>
        <taxon>Dikarya</taxon>
        <taxon>Basidiomycota</taxon>
        <taxon>Agaricomycotina</taxon>
        <taxon>Agaricomycetes</taxon>
        <taxon>Cantharellales</taxon>
        <taxon>Hydnaceae</taxon>
        <taxon>Hydnum</taxon>
    </lineage>
</organism>
<comment type="caution">
    <text evidence="2">The sequence shown here is derived from an EMBL/GenBank/DDBJ whole genome shotgun (WGS) entry which is preliminary data.</text>
</comment>
<reference evidence="2" key="1">
    <citation type="journal article" date="2020" name="Nat. Commun.">
        <title>Large-scale genome sequencing of mycorrhizal fungi provides insights into the early evolution of symbiotic traits.</title>
        <authorList>
            <person name="Miyauchi S."/>
            <person name="Kiss E."/>
            <person name="Kuo A."/>
            <person name="Drula E."/>
            <person name="Kohler A."/>
            <person name="Sanchez-Garcia M."/>
            <person name="Morin E."/>
            <person name="Andreopoulos B."/>
            <person name="Barry K.W."/>
            <person name="Bonito G."/>
            <person name="Buee M."/>
            <person name="Carver A."/>
            <person name="Chen C."/>
            <person name="Cichocki N."/>
            <person name="Clum A."/>
            <person name="Culley D."/>
            <person name="Crous P.W."/>
            <person name="Fauchery L."/>
            <person name="Girlanda M."/>
            <person name="Hayes R.D."/>
            <person name="Keri Z."/>
            <person name="LaButti K."/>
            <person name="Lipzen A."/>
            <person name="Lombard V."/>
            <person name="Magnuson J."/>
            <person name="Maillard F."/>
            <person name="Murat C."/>
            <person name="Nolan M."/>
            <person name="Ohm R.A."/>
            <person name="Pangilinan J."/>
            <person name="Pereira M.F."/>
            <person name="Perotto S."/>
            <person name="Peter M."/>
            <person name="Pfister S."/>
            <person name="Riley R."/>
            <person name="Sitrit Y."/>
            <person name="Stielow J.B."/>
            <person name="Szollosi G."/>
            <person name="Zifcakova L."/>
            <person name="Stursova M."/>
            <person name="Spatafora J.W."/>
            <person name="Tedersoo L."/>
            <person name="Vaario L.M."/>
            <person name="Yamada A."/>
            <person name="Yan M."/>
            <person name="Wang P."/>
            <person name="Xu J."/>
            <person name="Bruns T."/>
            <person name="Baldrian P."/>
            <person name="Vilgalys R."/>
            <person name="Dunand C."/>
            <person name="Henrissat B."/>
            <person name="Grigoriev I.V."/>
            <person name="Hibbett D."/>
            <person name="Nagy L.G."/>
            <person name="Martin F.M."/>
        </authorList>
    </citation>
    <scope>NUCLEOTIDE SEQUENCE</scope>
    <source>
        <strain evidence="2">UP504</strain>
    </source>
</reference>
<dbReference type="AlphaFoldDB" id="A0A9P6ATK2"/>